<organism evidence="12">
    <name type="scientific">Florenciella parvula</name>
    <dbReference type="NCBI Taxonomy" id="236787"/>
    <lineage>
        <taxon>Eukaryota</taxon>
        <taxon>Sar</taxon>
        <taxon>Stramenopiles</taxon>
        <taxon>Ochrophyta</taxon>
        <taxon>Dictyochophyceae</taxon>
        <taxon>Florenciellales</taxon>
        <taxon>Florenciella</taxon>
    </lineage>
</organism>
<dbReference type="InterPro" id="IPR011012">
    <property type="entry name" value="Longin-like_dom_sf"/>
</dbReference>
<sequence length="235" mass="26672">MKLLYALVARDRTVLAEFTDQSGNFPTVTRLLLGKINMLEEGRVSYLYDQYMFHYNVVDGIIYLCMTSADEGSDQVRLPYAFLDDIKTQFLGTYGDRAKTAIAFEMNGGFAPVLETRMQYYNDAGEEGLNAGLAGVQKVSDKLEKVKGVMVQNIEHILERGEKLELLVDKTDQLQSQAFQFQKTSQQLQRAMWLKKVKIYAVVAFVVILLAYVLSVVICGFTYEKCGNHPDKKHH</sequence>
<dbReference type="PROSITE" id="PS50892">
    <property type="entry name" value="V_SNARE"/>
    <property type="match status" value="1"/>
</dbReference>
<dbReference type="Pfam" id="PF13774">
    <property type="entry name" value="Longin"/>
    <property type="match status" value="1"/>
</dbReference>
<dbReference type="SUPFAM" id="SSF58038">
    <property type="entry name" value="SNARE fusion complex"/>
    <property type="match status" value="1"/>
</dbReference>
<evidence type="ECO:0000256" key="4">
    <source>
        <dbReference type="ARBA" id="ARBA00022927"/>
    </source>
</evidence>
<evidence type="ECO:0000313" key="12">
    <source>
        <dbReference type="EMBL" id="CAD9399874.1"/>
    </source>
</evidence>
<evidence type="ECO:0000256" key="5">
    <source>
        <dbReference type="ARBA" id="ARBA00022989"/>
    </source>
</evidence>
<dbReference type="FunFam" id="1.20.5.110:FF:000004">
    <property type="entry name" value="Vesicle-associated membrane protein 7"/>
    <property type="match status" value="1"/>
</dbReference>
<keyword evidence="4" id="KW-0653">Protein transport</keyword>
<dbReference type="GO" id="GO:0015031">
    <property type="term" value="P:protein transport"/>
    <property type="evidence" value="ECO:0007669"/>
    <property type="project" value="UniProtKB-KW"/>
</dbReference>
<dbReference type="GO" id="GO:0016020">
    <property type="term" value="C:membrane"/>
    <property type="evidence" value="ECO:0007669"/>
    <property type="project" value="InterPro"/>
</dbReference>
<dbReference type="GO" id="GO:0016192">
    <property type="term" value="P:vesicle-mediated transport"/>
    <property type="evidence" value="ECO:0007669"/>
    <property type="project" value="InterPro"/>
</dbReference>
<evidence type="ECO:0000256" key="9">
    <source>
        <dbReference type="SAM" id="Phobius"/>
    </source>
</evidence>
<reference evidence="12" key="1">
    <citation type="submission" date="2021-01" db="EMBL/GenBank/DDBJ databases">
        <authorList>
            <person name="Corre E."/>
            <person name="Pelletier E."/>
            <person name="Niang G."/>
            <person name="Scheremetjew M."/>
            <person name="Finn R."/>
            <person name="Kale V."/>
            <person name="Holt S."/>
            <person name="Cochrane G."/>
            <person name="Meng A."/>
            <person name="Brown T."/>
            <person name="Cohen L."/>
        </authorList>
    </citation>
    <scope>NUCLEOTIDE SEQUENCE</scope>
    <source>
        <strain evidence="12">RCC1693</strain>
    </source>
</reference>
<comment type="subcellular location">
    <subcellularLocation>
        <location evidence="7">Endomembrane system</location>
        <topology evidence="7">Single-pass type IV membrane protein</topology>
    </subcellularLocation>
</comment>
<proteinExistence type="inferred from homology"/>
<keyword evidence="2" id="KW-0813">Transport</keyword>
<dbReference type="Gene3D" id="1.20.5.110">
    <property type="match status" value="1"/>
</dbReference>
<dbReference type="CDD" id="cd14824">
    <property type="entry name" value="Longin"/>
    <property type="match status" value="1"/>
</dbReference>
<evidence type="ECO:0000256" key="6">
    <source>
        <dbReference type="ARBA" id="ARBA00023136"/>
    </source>
</evidence>
<dbReference type="EMBL" id="HBGT01008567">
    <property type="protein sequence ID" value="CAD9399874.1"/>
    <property type="molecule type" value="Transcribed_RNA"/>
</dbReference>
<name>A0A7S2BKP8_9STRA</name>
<dbReference type="SUPFAM" id="SSF64356">
    <property type="entry name" value="SNARE-like"/>
    <property type="match status" value="1"/>
</dbReference>
<dbReference type="FunFam" id="3.30.450.50:FF:000015">
    <property type="entry name" value="Synaptobrevin 2 isoform 1"/>
    <property type="match status" value="1"/>
</dbReference>
<protein>
    <recommendedName>
        <fullName evidence="13">V-SNARE coiled-coil homology domain-containing protein</fullName>
    </recommendedName>
</protein>
<evidence type="ECO:0000256" key="3">
    <source>
        <dbReference type="ARBA" id="ARBA00022692"/>
    </source>
</evidence>
<gene>
    <name evidence="12" type="ORF">FPAR1323_LOCUS4664</name>
</gene>
<dbReference type="GO" id="GO:0012505">
    <property type="term" value="C:endomembrane system"/>
    <property type="evidence" value="ECO:0007669"/>
    <property type="project" value="UniProtKB-SubCell"/>
</dbReference>
<dbReference type="InterPro" id="IPR042855">
    <property type="entry name" value="V_SNARE_CC"/>
</dbReference>
<comment type="similarity">
    <text evidence="1">Belongs to the synaptobrevin family.</text>
</comment>
<keyword evidence="6 9" id="KW-0472">Membrane</keyword>
<evidence type="ECO:0000256" key="2">
    <source>
        <dbReference type="ARBA" id="ARBA00022448"/>
    </source>
</evidence>
<dbReference type="PANTHER" id="PTHR21136:SF168">
    <property type="entry name" value="VESICLE-ASSOCIATED MEMBRANE PROTEIN 9"/>
    <property type="match status" value="1"/>
</dbReference>
<evidence type="ECO:0000256" key="1">
    <source>
        <dbReference type="ARBA" id="ARBA00008025"/>
    </source>
</evidence>
<accession>A0A7S2BKP8</accession>
<dbReference type="Gene3D" id="3.30.450.50">
    <property type="entry name" value="Longin domain"/>
    <property type="match status" value="1"/>
</dbReference>
<keyword evidence="3 9" id="KW-0812">Transmembrane</keyword>
<evidence type="ECO:0000259" key="11">
    <source>
        <dbReference type="PROSITE" id="PS50892"/>
    </source>
</evidence>
<evidence type="ECO:0000256" key="8">
    <source>
        <dbReference type="PROSITE-ProRule" id="PRU00290"/>
    </source>
</evidence>
<dbReference type="PANTHER" id="PTHR21136">
    <property type="entry name" value="SNARE PROTEINS"/>
    <property type="match status" value="1"/>
</dbReference>
<feature type="domain" description="Longin" evidence="10">
    <location>
        <begin position="7"/>
        <end position="114"/>
    </location>
</feature>
<evidence type="ECO:0000259" key="10">
    <source>
        <dbReference type="PROSITE" id="PS50859"/>
    </source>
</evidence>
<keyword evidence="8" id="KW-0175">Coiled coil</keyword>
<dbReference type="AlphaFoldDB" id="A0A7S2BKP8"/>
<dbReference type="Pfam" id="PF00957">
    <property type="entry name" value="Synaptobrevin"/>
    <property type="match status" value="1"/>
</dbReference>
<dbReference type="InterPro" id="IPR010908">
    <property type="entry name" value="Longin_dom"/>
</dbReference>
<dbReference type="PRINTS" id="PR00219">
    <property type="entry name" value="SYNAPTOBREVN"/>
</dbReference>
<dbReference type="SMART" id="SM01270">
    <property type="entry name" value="Longin"/>
    <property type="match status" value="1"/>
</dbReference>
<evidence type="ECO:0000256" key="7">
    <source>
        <dbReference type="ARBA" id="ARBA00046280"/>
    </source>
</evidence>
<feature type="domain" description="V-SNARE coiled-coil homology" evidence="11">
    <location>
        <begin position="135"/>
        <end position="195"/>
    </location>
</feature>
<dbReference type="PROSITE" id="PS50859">
    <property type="entry name" value="LONGIN"/>
    <property type="match status" value="1"/>
</dbReference>
<dbReference type="InterPro" id="IPR001388">
    <property type="entry name" value="Synaptobrevin-like"/>
</dbReference>
<dbReference type="GO" id="GO:0005737">
    <property type="term" value="C:cytoplasm"/>
    <property type="evidence" value="ECO:0007669"/>
    <property type="project" value="UniProtKB-ARBA"/>
</dbReference>
<evidence type="ECO:0008006" key="13">
    <source>
        <dbReference type="Google" id="ProtNLM"/>
    </source>
</evidence>
<feature type="transmembrane region" description="Helical" evidence="9">
    <location>
        <begin position="199"/>
        <end position="223"/>
    </location>
</feature>
<keyword evidence="5 9" id="KW-1133">Transmembrane helix</keyword>
<dbReference type="InterPro" id="IPR051097">
    <property type="entry name" value="Synaptobrevin-like_transport"/>
</dbReference>